<feature type="short sequence motif" description="Histidine triad motif" evidence="1">
    <location>
        <begin position="101"/>
        <end position="105"/>
    </location>
</feature>
<dbReference type="PROSITE" id="PS51084">
    <property type="entry name" value="HIT_2"/>
    <property type="match status" value="1"/>
</dbReference>
<keyword evidence="4" id="KW-1185">Reference proteome</keyword>
<dbReference type="AlphaFoldDB" id="A0A8J3K367"/>
<evidence type="ECO:0000256" key="1">
    <source>
        <dbReference type="PROSITE-ProRule" id="PRU00464"/>
    </source>
</evidence>
<dbReference type="Proteomes" id="UP000619293">
    <property type="component" value="Unassembled WGS sequence"/>
</dbReference>
<gene>
    <name evidence="3" type="ORF">Cch02nite_10980</name>
</gene>
<proteinExistence type="predicted"/>
<dbReference type="RefSeq" id="WP_191839529.1">
    <property type="nucleotide sequence ID" value="NZ_BAAALB010000007.1"/>
</dbReference>
<evidence type="ECO:0000313" key="4">
    <source>
        <dbReference type="Proteomes" id="UP000619293"/>
    </source>
</evidence>
<name>A0A8J3K367_9ACTN</name>
<organism evidence="3 4">
    <name type="scientific">Catellatospora chokoriensis</name>
    <dbReference type="NCBI Taxonomy" id="310353"/>
    <lineage>
        <taxon>Bacteria</taxon>
        <taxon>Bacillati</taxon>
        <taxon>Actinomycetota</taxon>
        <taxon>Actinomycetes</taxon>
        <taxon>Micromonosporales</taxon>
        <taxon>Micromonosporaceae</taxon>
        <taxon>Catellatospora</taxon>
    </lineage>
</organism>
<reference evidence="3 4" key="1">
    <citation type="submission" date="2021-01" db="EMBL/GenBank/DDBJ databases">
        <title>Whole genome shotgun sequence of Catellatospora chokoriensis NBRC 107358.</title>
        <authorList>
            <person name="Komaki H."/>
            <person name="Tamura T."/>
        </authorList>
    </citation>
    <scope>NUCLEOTIDE SEQUENCE [LARGE SCALE GENOMIC DNA]</scope>
    <source>
        <strain evidence="3 4">NBRC 107358</strain>
    </source>
</reference>
<comment type="caution">
    <text evidence="3">The sequence shown here is derived from an EMBL/GenBank/DDBJ whole genome shotgun (WGS) entry which is preliminary data.</text>
</comment>
<dbReference type="Pfam" id="PF04677">
    <property type="entry name" value="CwfJ_C_1"/>
    <property type="match status" value="1"/>
</dbReference>
<accession>A0A8J3K367</accession>
<evidence type="ECO:0000313" key="3">
    <source>
        <dbReference type="EMBL" id="GIF87654.1"/>
    </source>
</evidence>
<dbReference type="Gene3D" id="3.30.428.10">
    <property type="entry name" value="HIT-like"/>
    <property type="match status" value="1"/>
</dbReference>
<sequence>MTQLLDGCMFCHRTESVIAGGTDFFVQLDDAPIVEGHALVMPRAHYPSIADLPARLRAQLDGWCAALKAVYLEVYGAFALFEHGRTGHCLIRTSQERICHHAHVHVLPLQGDIVQQIQLGQRVHVSDWESIAELAEDIDGYLVAESISSGRVFFPVTSRLPPHHLRTLAAGLAGDGDLADWERMLGTRRSRDLIASAERRLADHARDLPTLLTESMARGGA</sequence>
<evidence type="ECO:0000259" key="2">
    <source>
        <dbReference type="PROSITE" id="PS51084"/>
    </source>
</evidence>
<dbReference type="InterPro" id="IPR006768">
    <property type="entry name" value="Cwf19-like_C_dom-1"/>
</dbReference>
<feature type="domain" description="HIT" evidence="2">
    <location>
        <begin position="4"/>
        <end position="116"/>
    </location>
</feature>
<protein>
    <recommendedName>
        <fullName evidence="2">HIT domain-containing protein</fullName>
    </recommendedName>
</protein>
<dbReference type="InterPro" id="IPR011146">
    <property type="entry name" value="HIT-like"/>
</dbReference>
<dbReference type="GO" id="GO:0003824">
    <property type="term" value="F:catalytic activity"/>
    <property type="evidence" value="ECO:0007669"/>
    <property type="project" value="InterPro"/>
</dbReference>
<dbReference type="SUPFAM" id="SSF54197">
    <property type="entry name" value="HIT-like"/>
    <property type="match status" value="1"/>
</dbReference>
<dbReference type="InterPro" id="IPR036265">
    <property type="entry name" value="HIT-like_sf"/>
</dbReference>
<dbReference type="EMBL" id="BONG01000005">
    <property type="protein sequence ID" value="GIF87654.1"/>
    <property type="molecule type" value="Genomic_DNA"/>
</dbReference>